<evidence type="ECO:0000313" key="2">
    <source>
        <dbReference type="EMBL" id="KAF2844885.1"/>
    </source>
</evidence>
<feature type="transmembrane region" description="Helical" evidence="1">
    <location>
        <begin position="29"/>
        <end position="52"/>
    </location>
</feature>
<reference evidence="2" key="1">
    <citation type="submission" date="2020-01" db="EMBL/GenBank/DDBJ databases">
        <authorList>
            <consortium name="DOE Joint Genome Institute"/>
            <person name="Haridas S."/>
            <person name="Albert R."/>
            <person name="Binder M."/>
            <person name="Bloem J."/>
            <person name="Labutti K."/>
            <person name="Salamov A."/>
            <person name="Andreopoulos B."/>
            <person name="Baker S.E."/>
            <person name="Barry K."/>
            <person name="Bills G."/>
            <person name="Bluhm B.H."/>
            <person name="Cannon C."/>
            <person name="Castanera R."/>
            <person name="Culley D.E."/>
            <person name="Daum C."/>
            <person name="Ezra D."/>
            <person name="Gonzalez J.B."/>
            <person name="Henrissat B."/>
            <person name="Kuo A."/>
            <person name="Liang C."/>
            <person name="Lipzen A."/>
            <person name="Lutzoni F."/>
            <person name="Magnuson J."/>
            <person name="Mondo S."/>
            <person name="Nolan M."/>
            <person name="Ohm R."/>
            <person name="Pangilinan J."/>
            <person name="Park H.-J."/>
            <person name="Ramirez L."/>
            <person name="Alfaro M."/>
            <person name="Sun H."/>
            <person name="Tritt A."/>
            <person name="Yoshinaga Y."/>
            <person name="Zwiers L.-H."/>
            <person name="Turgeon B.G."/>
            <person name="Goodwin S.B."/>
            <person name="Spatafora J.W."/>
            <person name="Crous P.W."/>
            <person name="Grigoriev I.V."/>
        </authorList>
    </citation>
    <scope>NUCLEOTIDE SEQUENCE</scope>
    <source>
        <strain evidence="2">IPT5</strain>
    </source>
</reference>
<accession>A0A6A7ARZ5</accession>
<sequence length="403" mass="43867">MAVLPVSMRLPTRLASRATIQGGLRTGTIVATVIGSILILLSLSLCICVFRCGKVIARAKKRVSNVWRRLRGVAGTHHASKHNYWHQQSTIYGGSCSADSESALTNHWNPPLFTHNGQVSYPEVSHQFTPVVRTHFNQSSAPIPSISEDGRSPSPSIQSVYLPHALIEAQATSSKIPTIYDPSMVSEKGFPVDVKRILGLDDASFLSELPYYNSSSTTVIAAPTYIGCSSGRSIPDSGKFESCGAFTPDYDFTSTTCEENNFDAGSHTEGKGTDTSTRLHTPPFSECIALTRDYLYSRRTEQSSKQPKCSNEELANWDGDNTPRALLDLWEPNNDITPEYFAHGLGSKAMSSGPSARAFALGITGQEDVMPLLPGPEIDWDDNMILLPDLRNEKLDVGALGII</sequence>
<evidence type="ECO:0000313" key="3">
    <source>
        <dbReference type="Proteomes" id="UP000799423"/>
    </source>
</evidence>
<dbReference type="AlphaFoldDB" id="A0A6A7ARZ5"/>
<evidence type="ECO:0000256" key="1">
    <source>
        <dbReference type="SAM" id="Phobius"/>
    </source>
</evidence>
<dbReference type="OrthoDB" id="3798762at2759"/>
<keyword evidence="1" id="KW-0812">Transmembrane</keyword>
<keyword evidence="3" id="KW-1185">Reference proteome</keyword>
<protein>
    <submittedName>
        <fullName evidence="2">Uncharacterized protein</fullName>
    </submittedName>
</protein>
<gene>
    <name evidence="2" type="ORF">T440DRAFT_299581</name>
</gene>
<keyword evidence="1" id="KW-1133">Transmembrane helix</keyword>
<dbReference type="EMBL" id="MU006360">
    <property type="protein sequence ID" value="KAF2844885.1"/>
    <property type="molecule type" value="Genomic_DNA"/>
</dbReference>
<keyword evidence="1" id="KW-0472">Membrane</keyword>
<dbReference type="Proteomes" id="UP000799423">
    <property type="component" value="Unassembled WGS sequence"/>
</dbReference>
<organism evidence="2 3">
    <name type="scientific">Plenodomus tracheiphilus IPT5</name>
    <dbReference type="NCBI Taxonomy" id="1408161"/>
    <lineage>
        <taxon>Eukaryota</taxon>
        <taxon>Fungi</taxon>
        <taxon>Dikarya</taxon>
        <taxon>Ascomycota</taxon>
        <taxon>Pezizomycotina</taxon>
        <taxon>Dothideomycetes</taxon>
        <taxon>Pleosporomycetidae</taxon>
        <taxon>Pleosporales</taxon>
        <taxon>Pleosporineae</taxon>
        <taxon>Leptosphaeriaceae</taxon>
        <taxon>Plenodomus</taxon>
    </lineage>
</organism>
<name>A0A6A7ARZ5_9PLEO</name>
<proteinExistence type="predicted"/>